<dbReference type="AlphaFoldDB" id="A0A066WFS9"/>
<dbReference type="OMA" id="KIYANMS"/>
<evidence type="ECO:0000256" key="1">
    <source>
        <dbReference type="SAM" id="MobiDB-lite"/>
    </source>
</evidence>
<comment type="caution">
    <text evidence="2">The sequence shown here is derived from an EMBL/GenBank/DDBJ whole genome shotgun (WGS) entry which is preliminary data.</text>
</comment>
<dbReference type="PANTHER" id="PTHR46512">
    <property type="entry name" value="PEPTIDYLPROLYL ISOMERASE"/>
    <property type="match status" value="1"/>
</dbReference>
<dbReference type="GeneID" id="25264021"/>
<dbReference type="RefSeq" id="XP_013244684.1">
    <property type="nucleotide sequence ID" value="XM_013389230.1"/>
</dbReference>
<dbReference type="InterPro" id="IPR019734">
    <property type="entry name" value="TPR_rpt"/>
</dbReference>
<evidence type="ECO:0000313" key="2">
    <source>
        <dbReference type="EMBL" id="KDN51348.1"/>
    </source>
</evidence>
<name>A0A066WFS9_TILAU</name>
<dbReference type="Gene3D" id="1.25.40.10">
    <property type="entry name" value="Tetratricopeptide repeat domain"/>
    <property type="match status" value="1"/>
</dbReference>
<organism evidence="2 3">
    <name type="scientific">Tilletiaria anomala (strain ATCC 24038 / CBS 436.72 / UBC 951)</name>
    <dbReference type="NCBI Taxonomy" id="1037660"/>
    <lineage>
        <taxon>Eukaryota</taxon>
        <taxon>Fungi</taxon>
        <taxon>Dikarya</taxon>
        <taxon>Basidiomycota</taxon>
        <taxon>Ustilaginomycotina</taxon>
        <taxon>Exobasidiomycetes</taxon>
        <taxon>Georgefischeriales</taxon>
        <taxon>Tilletiariaceae</taxon>
        <taxon>Tilletiaria</taxon>
    </lineage>
</organism>
<dbReference type="STRING" id="1037660.A0A066WFS9"/>
<dbReference type="HOGENOM" id="CLU_089717_0_0_1"/>
<sequence>MPADVETEATIGSSSAIAAADSASSSSDAVPGSQPKVEDLAAVDGKLKTAQKHKEEGNAFYSQGKVVEALKEWHLTLLYAAGINSLSPNSGAKSSEEQNTQAKQICLSVYNNLCAAYIKQERWQKAVYAATKVLSLCPEKEPNLKALYRRAMAYYHLNENINAAKDLDLALDKAPQDPGLRALAANIAKADEEGRVKAQEKMRGFLNKQNS</sequence>
<dbReference type="InParanoid" id="A0A066WFS9"/>
<dbReference type="OrthoDB" id="433738at2759"/>
<protein>
    <submittedName>
        <fullName evidence="2">Uncharacterized protein</fullName>
    </submittedName>
</protein>
<gene>
    <name evidence="2" type="ORF">K437DRAFT_254942</name>
</gene>
<reference evidence="2 3" key="1">
    <citation type="submission" date="2014-05" db="EMBL/GenBank/DDBJ databases">
        <title>Draft genome sequence of a rare smut relative, Tilletiaria anomala UBC 951.</title>
        <authorList>
            <consortium name="DOE Joint Genome Institute"/>
            <person name="Toome M."/>
            <person name="Kuo A."/>
            <person name="Henrissat B."/>
            <person name="Lipzen A."/>
            <person name="Tritt A."/>
            <person name="Yoshinaga Y."/>
            <person name="Zane M."/>
            <person name="Barry K."/>
            <person name="Grigoriev I.V."/>
            <person name="Spatafora J.W."/>
            <person name="Aimea M.C."/>
        </authorList>
    </citation>
    <scope>NUCLEOTIDE SEQUENCE [LARGE SCALE GENOMIC DNA]</scope>
    <source>
        <strain evidence="2 3">UBC 951</strain>
    </source>
</reference>
<feature type="compositionally biased region" description="Low complexity" evidence="1">
    <location>
        <begin position="13"/>
        <end position="29"/>
    </location>
</feature>
<evidence type="ECO:0000313" key="3">
    <source>
        <dbReference type="Proteomes" id="UP000027361"/>
    </source>
</evidence>
<dbReference type="InterPro" id="IPR011990">
    <property type="entry name" value="TPR-like_helical_dom_sf"/>
</dbReference>
<dbReference type="SUPFAM" id="SSF48452">
    <property type="entry name" value="TPR-like"/>
    <property type="match status" value="1"/>
</dbReference>
<dbReference type="SMART" id="SM00028">
    <property type="entry name" value="TPR"/>
    <property type="match status" value="3"/>
</dbReference>
<accession>A0A066WFS9</accession>
<keyword evidence="3" id="KW-1185">Reference proteome</keyword>
<dbReference type="InterPro" id="IPR050754">
    <property type="entry name" value="FKBP4/5/8-like"/>
</dbReference>
<dbReference type="Proteomes" id="UP000027361">
    <property type="component" value="Unassembled WGS sequence"/>
</dbReference>
<dbReference type="EMBL" id="JMSN01000017">
    <property type="protein sequence ID" value="KDN51348.1"/>
    <property type="molecule type" value="Genomic_DNA"/>
</dbReference>
<dbReference type="PANTHER" id="PTHR46512:SF10">
    <property type="entry name" value="FK506-BINDING PROTEIN-LIKE"/>
    <property type="match status" value="1"/>
</dbReference>
<proteinExistence type="predicted"/>
<feature type="region of interest" description="Disordered" evidence="1">
    <location>
        <begin position="1"/>
        <end position="37"/>
    </location>
</feature>